<feature type="compositionally biased region" description="Polar residues" evidence="13">
    <location>
        <begin position="685"/>
        <end position="719"/>
    </location>
</feature>
<evidence type="ECO:0000256" key="1">
    <source>
        <dbReference type="ARBA" id="ARBA00007158"/>
    </source>
</evidence>
<evidence type="ECO:0000256" key="9">
    <source>
        <dbReference type="ARBA" id="ARBA00023125"/>
    </source>
</evidence>
<evidence type="ECO:0000313" key="16">
    <source>
        <dbReference type="Proteomes" id="UP000321570"/>
    </source>
</evidence>
<dbReference type="PROSITE" id="PS50157">
    <property type="entry name" value="ZINC_FINGER_C2H2_2"/>
    <property type="match status" value="1"/>
</dbReference>
<keyword evidence="9" id="KW-0238">DNA-binding</keyword>
<keyword evidence="5" id="KW-0677">Repeat</keyword>
<evidence type="ECO:0000256" key="7">
    <source>
        <dbReference type="ARBA" id="ARBA00022833"/>
    </source>
</evidence>
<evidence type="ECO:0000256" key="10">
    <source>
        <dbReference type="ARBA" id="ARBA00023163"/>
    </source>
</evidence>
<feature type="compositionally biased region" description="Polar residues" evidence="13">
    <location>
        <begin position="1275"/>
        <end position="1293"/>
    </location>
</feature>
<name>A0A564Y789_HYMDI</name>
<dbReference type="PANTHER" id="PTHR12487:SF7">
    <property type="entry name" value="PROTEIN TEASHIRT-RELATED"/>
    <property type="match status" value="1"/>
</dbReference>
<evidence type="ECO:0000256" key="11">
    <source>
        <dbReference type="ARBA" id="ARBA00023242"/>
    </source>
</evidence>
<dbReference type="SMART" id="SM00355">
    <property type="entry name" value="ZnF_C2H2"/>
    <property type="match status" value="3"/>
</dbReference>
<feature type="region of interest" description="Disordered" evidence="13">
    <location>
        <begin position="70"/>
        <end position="202"/>
    </location>
</feature>
<keyword evidence="16" id="KW-1185">Reference proteome</keyword>
<dbReference type="InterPro" id="IPR013087">
    <property type="entry name" value="Znf_C2H2_type"/>
</dbReference>
<feature type="compositionally biased region" description="Basic and acidic residues" evidence="13">
    <location>
        <begin position="585"/>
        <end position="604"/>
    </location>
</feature>
<feature type="domain" description="C2H2-type" evidence="14">
    <location>
        <begin position="463"/>
        <end position="490"/>
    </location>
</feature>
<reference evidence="15 16" key="1">
    <citation type="submission" date="2019-07" db="EMBL/GenBank/DDBJ databases">
        <authorList>
            <person name="Jastrzebski P J."/>
            <person name="Paukszto L."/>
            <person name="Jastrzebski P J."/>
        </authorList>
    </citation>
    <scope>NUCLEOTIDE SEQUENCE [LARGE SCALE GENOMIC DNA]</scope>
    <source>
        <strain evidence="15 16">WMS-il1</strain>
    </source>
</reference>
<feature type="compositionally biased region" description="Polar residues" evidence="13">
    <location>
        <begin position="115"/>
        <end position="126"/>
    </location>
</feature>
<feature type="compositionally biased region" description="Polar residues" evidence="13">
    <location>
        <begin position="183"/>
        <end position="202"/>
    </location>
</feature>
<dbReference type="GO" id="GO:0003677">
    <property type="term" value="F:DNA binding"/>
    <property type="evidence" value="ECO:0007669"/>
    <property type="project" value="UniProtKB-KW"/>
</dbReference>
<feature type="compositionally biased region" description="Low complexity" evidence="13">
    <location>
        <begin position="750"/>
        <end position="764"/>
    </location>
</feature>
<dbReference type="Proteomes" id="UP000321570">
    <property type="component" value="Unassembled WGS sequence"/>
</dbReference>
<feature type="compositionally biased region" description="Low complexity" evidence="13">
    <location>
        <begin position="605"/>
        <end position="615"/>
    </location>
</feature>
<evidence type="ECO:0000256" key="2">
    <source>
        <dbReference type="ARBA" id="ARBA00022473"/>
    </source>
</evidence>
<dbReference type="GO" id="GO:0008270">
    <property type="term" value="F:zinc ion binding"/>
    <property type="evidence" value="ECO:0007669"/>
    <property type="project" value="UniProtKB-KW"/>
</dbReference>
<keyword evidence="11" id="KW-0539">Nucleus</keyword>
<keyword evidence="4" id="KW-0479">Metal-binding</keyword>
<feature type="compositionally biased region" description="Low complexity" evidence="13">
    <location>
        <begin position="514"/>
        <end position="523"/>
    </location>
</feature>
<gene>
    <name evidence="15" type="ORF">WMSIL1_LOCUS3116</name>
</gene>
<feature type="compositionally biased region" description="Polar residues" evidence="13">
    <location>
        <begin position="360"/>
        <end position="369"/>
    </location>
</feature>
<feature type="region of interest" description="Disordered" evidence="13">
    <location>
        <begin position="795"/>
        <end position="850"/>
    </location>
</feature>
<feature type="compositionally biased region" description="Low complexity" evidence="13">
    <location>
        <begin position="285"/>
        <end position="306"/>
    </location>
</feature>
<evidence type="ECO:0000256" key="5">
    <source>
        <dbReference type="ARBA" id="ARBA00022737"/>
    </source>
</evidence>
<dbReference type="PROSITE" id="PS00028">
    <property type="entry name" value="ZINC_FINGER_C2H2_1"/>
    <property type="match status" value="1"/>
</dbReference>
<keyword evidence="6 12" id="KW-0863">Zinc-finger</keyword>
<feature type="compositionally biased region" description="Low complexity" evidence="13">
    <location>
        <begin position="1064"/>
        <end position="1079"/>
    </location>
</feature>
<feature type="region of interest" description="Disordered" evidence="13">
    <location>
        <begin position="505"/>
        <end position="770"/>
    </location>
</feature>
<accession>A0A564Y789</accession>
<dbReference type="InterPro" id="IPR027008">
    <property type="entry name" value="Teashirt_fam"/>
</dbReference>
<dbReference type="GO" id="GO:0000981">
    <property type="term" value="F:DNA-binding transcription factor activity, RNA polymerase II-specific"/>
    <property type="evidence" value="ECO:0007669"/>
    <property type="project" value="TreeGrafter"/>
</dbReference>
<evidence type="ECO:0000256" key="8">
    <source>
        <dbReference type="ARBA" id="ARBA00023015"/>
    </source>
</evidence>
<evidence type="ECO:0000313" key="15">
    <source>
        <dbReference type="EMBL" id="VUZ42638.1"/>
    </source>
</evidence>
<keyword evidence="7" id="KW-0862">Zinc</keyword>
<feature type="region of interest" description="Disordered" evidence="13">
    <location>
        <begin position="266"/>
        <end position="400"/>
    </location>
</feature>
<feature type="compositionally biased region" description="Polar residues" evidence="13">
    <location>
        <begin position="642"/>
        <end position="657"/>
    </location>
</feature>
<feature type="compositionally biased region" description="Polar residues" evidence="13">
    <location>
        <begin position="826"/>
        <end position="850"/>
    </location>
</feature>
<feature type="compositionally biased region" description="Basic and acidic residues" evidence="13">
    <location>
        <begin position="148"/>
        <end position="182"/>
    </location>
</feature>
<evidence type="ECO:0000256" key="13">
    <source>
        <dbReference type="SAM" id="MobiDB-lite"/>
    </source>
</evidence>
<feature type="compositionally biased region" description="Pro residues" evidence="13">
    <location>
        <begin position="75"/>
        <end position="87"/>
    </location>
</feature>
<feature type="compositionally biased region" description="Polar residues" evidence="13">
    <location>
        <begin position="1011"/>
        <end position="1020"/>
    </location>
</feature>
<feature type="region of interest" description="Disordered" evidence="13">
    <location>
        <begin position="1251"/>
        <end position="1293"/>
    </location>
</feature>
<feature type="compositionally biased region" description="Low complexity" evidence="13">
    <location>
        <begin position="1252"/>
        <end position="1274"/>
    </location>
</feature>
<feature type="compositionally biased region" description="Basic and acidic residues" evidence="13">
    <location>
        <begin position="659"/>
        <end position="668"/>
    </location>
</feature>
<keyword evidence="8" id="KW-0805">Transcription regulation</keyword>
<feature type="compositionally biased region" description="Polar residues" evidence="13">
    <location>
        <begin position="622"/>
        <end position="633"/>
    </location>
</feature>
<keyword evidence="3" id="KW-0678">Repressor</keyword>
<protein>
    <recommendedName>
        <fullName evidence="14">C2H2-type domain-containing protein</fullName>
    </recommendedName>
</protein>
<evidence type="ECO:0000256" key="4">
    <source>
        <dbReference type="ARBA" id="ARBA00022723"/>
    </source>
</evidence>
<dbReference type="EMBL" id="CABIJS010000089">
    <property type="protein sequence ID" value="VUZ42638.1"/>
    <property type="molecule type" value="Genomic_DNA"/>
</dbReference>
<feature type="compositionally biased region" description="Polar residues" evidence="13">
    <location>
        <begin position="1"/>
        <end position="16"/>
    </location>
</feature>
<proteinExistence type="inferred from homology"/>
<keyword evidence="10" id="KW-0804">Transcription</keyword>
<comment type="similarity">
    <text evidence="1">Belongs to the teashirt C2H2-type zinc-finger protein family.</text>
</comment>
<sequence length="1293" mass="138867">MITTNGGMEFNTTNGHKMSRTREMRKAGGGGDHTNCRPISNHLIFREVKNNQNEEGINVCDFGKAMNLLSSSNPPSLPSAPPQPTSPHPSTESQPPKSPSTRKQKSSSKSPESPMTISTAFSSSKSRPLDLSATDRSSAEISTPPKLIKMEDSDEKPPGNEEKSSEIEKQPHLKVENEDNKSSKQTSESSDQNQPNSDELSSQVKVLTEFFKTLSSTSTPIDTTVASLQDLIAKKSEKEDINSLEALHQLGWQLINLGRGNLNVPNPPPIPTSTSVPLWIPGNRPSAPSSQSNQTPPTPSQQSLSHPHPPMSGISMRGNQKYSAFYQHNRKHQSTEESESFRQSTAPNAPQFHRLGFTSRRISGSSLPNQARCHFPNPSESSLKPAGMGPRMQNELTSPPRSRETAFLCSCGEDFESLYVFTLHMRDTGHKPRSSQPERDIPKLVRGQDMWINSETEQTREILRCMRCNQSFRSLPELTMHMMKTSHYSEIVYSDAGRNLLASQTFSSSDRNRSGGSSTNSSSWGGGLKSNSASTAMKRPLRGNAAALPQNGLGVPPEIPKITSESEKKVNGHPENLQRAGIKSPRLEEPQKRERPASSHEMHVVKPSPKPAASPEALSCPSELQRSGTSSPRNENDRSEQKYLNSPTSSRENNSPKASGDEPSRRGCTDSVIRQIESFVEKSLPFSSASSPVTSRNSNWPPQRQQGQNVVKPTTTTLTAFGRCNLSPMAETDTSRSTPDKNISRKRRFSSGSSNSAAPAGNSSTEASADKRPLLGFSAEAGENPLSSLQKLVETTHQSGSGMKSPMRPFSQTSEISPSPSNNSNGMETSGNNSSNINKTCPTTSEAGSQQPNIAAALSALQNIMSKVSASASSQQQTPPNLDFLLPPSGNGEGENANLMGLLSVVLNAAKQSESDQKKPEGNMNLGNLPSHSKIFEQSMFPGGGFDFAKSTPLPVHMNPPTLTSSGPSMVANITKKAKCHFCGKPFANKGQVRLHISKNKCPCLLQQSAMAKPSGSSGNMPDKRRLPFPYPGFSHGTPDLSRFFSPPPPQYHQQSNPQPPQPSTTQPPSASQCSQQKSLDSKSPTEAAALAALLRHFNAPPTSTRLSGFKPADLLASLSRPTDNNSSPLNALFSILFPGNAAPPPPPPPPQPIDTSGMSPEQKALMLFAQAVVSLAVATPNKAGEEINQSQVPQPPPTIPAYSPPLINLLHDFNLTPPAPIPTHDSPGLDNPEGLINYLSALRQIVSMGNPGTTASSATVSTPNTSAPTTTSTIKSLSATGDSTTVASKDSE</sequence>
<organism evidence="15 16">
    <name type="scientific">Hymenolepis diminuta</name>
    <name type="common">Rat tapeworm</name>
    <dbReference type="NCBI Taxonomy" id="6216"/>
    <lineage>
        <taxon>Eukaryota</taxon>
        <taxon>Metazoa</taxon>
        <taxon>Spiralia</taxon>
        <taxon>Lophotrochozoa</taxon>
        <taxon>Platyhelminthes</taxon>
        <taxon>Cestoda</taxon>
        <taxon>Eucestoda</taxon>
        <taxon>Cyclophyllidea</taxon>
        <taxon>Hymenolepididae</taxon>
        <taxon>Hymenolepis</taxon>
    </lineage>
</organism>
<keyword evidence="2" id="KW-0217">Developmental protein</keyword>
<evidence type="ECO:0000259" key="14">
    <source>
        <dbReference type="PROSITE" id="PS50157"/>
    </source>
</evidence>
<evidence type="ECO:0000256" key="12">
    <source>
        <dbReference type="PROSITE-ProRule" id="PRU00042"/>
    </source>
</evidence>
<dbReference type="PANTHER" id="PTHR12487">
    <property type="entry name" value="TEASHIRT-RELATED"/>
    <property type="match status" value="1"/>
</dbReference>
<dbReference type="GO" id="GO:0005634">
    <property type="term" value="C:nucleus"/>
    <property type="evidence" value="ECO:0007669"/>
    <property type="project" value="TreeGrafter"/>
</dbReference>
<evidence type="ECO:0000256" key="6">
    <source>
        <dbReference type="ARBA" id="ARBA00022771"/>
    </source>
</evidence>
<evidence type="ECO:0000256" key="3">
    <source>
        <dbReference type="ARBA" id="ARBA00022491"/>
    </source>
</evidence>
<feature type="region of interest" description="Disordered" evidence="13">
    <location>
        <begin position="1011"/>
        <end position="1086"/>
    </location>
</feature>
<feature type="region of interest" description="Disordered" evidence="13">
    <location>
        <begin position="1"/>
        <end position="38"/>
    </location>
</feature>